<dbReference type="OrthoDB" id="9815928at2"/>
<dbReference type="GO" id="GO:0008234">
    <property type="term" value="F:cysteine-type peptidase activity"/>
    <property type="evidence" value="ECO:0007669"/>
    <property type="project" value="UniProtKB-KW"/>
</dbReference>
<accession>A0A3D9ZX37</accession>
<reference evidence="8 9" key="1">
    <citation type="submission" date="2018-08" db="EMBL/GenBank/DDBJ databases">
        <title>Sequencing the genomes of 1000 actinobacteria strains.</title>
        <authorList>
            <person name="Klenk H.-P."/>
        </authorList>
    </citation>
    <scope>NUCLEOTIDE SEQUENCE [LARGE SCALE GENOMIC DNA]</scope>
    <source>
        <strain evidence="8 9">DSM 44099</strain>
    </source>
</reference>
<evidence type="ECO:0000313" key="9">
    <source>
        <dbReference type="Proteomes" id="UP000256913"/>
    </source>
</evidence>
<dbReference type="InterPro" id="IPR058502">
    <property type="entry name" value="PLL-like_beta-prop"/>
</dbReference>
<keyword evidence="2" id="KW-0645">Protease</keyword>
<feature type="domain" description="Bulb-type lectin" evidence="6">
    <location>
        <begin position="242"/>
        <end position="373"/>
    </location>
</feature>
<dbReference type="InterPro" id="IPR038765">
    <property type="entry name" value="Papain-like_cys_pep_sf"/>
</dbReference>
<dbReference type="InterPro" id="IPR000064">
    <property type="entry name" value="NLP_P60_dom"/>
</dbReference>
<dbReference type="SUPFAM" id="SSF54001">
    <property type="entry name" value="Cysteine proteinases"/>
    <property type="match status" value="1"/>
</dbReference>
<dbReference type="Gene3D" id="2.120.10.70">
    <property type="entry name" value="Fucose-specific lectin"/>
    <property type="match status" value="2"/>
</dbReference>
<organism evidence="8 9">
    <name type="scientific">Asanoa ferruginea</name>
    <dbReference type="NCBI Taxonomy" id="53367"/>
    <lineage>
        <taxon>Bacteria</taxon>
        <taxon>Bacillati</taxon>
        <taxon>Actinomycetota</taxon>
        <taxon>Actinomycetes</taxon>
        <taxon>Micromonosporales</taxon>
        <taxon>Micromonosporaceae</taxon>
        <taxon>Asanoa</taxon>
    </lineage>
</organism>
<sequence length="536" mass="57044">MPVPKPFRSRISLGAVLLAVVALAGAFAAGPAHAQPSGSDGSYYADSSAVAQDLRCGANGSSKWTSRADVVARARSWIGKTPYSQNGCHSNAYGSYRRDCSGMVSMAWGLGGDGADWWTGNLGSASYTIAAADLRAGDALLYHDGTSDGSHVAIFVRWADTAHSKVVVIQETGSADNTIEGVPTNFNWRNYTPKRYKYIVDRAPVAGSANNSKDGNLQEFVVGADRTLRHWAYDFANSRWALNENLGGSVSGAVATVTSSDGNLQAFARGTDGTLRYWVFDFNGGGWISNQSLGGSIIGSPTATNSSDGNLQVFAWGSDNTLRHWSYDFRLGRWLSNENLGGNLGSNPVATNSSDGNLQVFARDGDATLRHWAFNFRGGGWQLNENLGGSLSSSPTVTTSSDGNLQVFARGSDQTLRHWAYNFGLGRWSGNESLGGLITATPAATSSNDGNLQVFARGNDGTLKRWAFDFPRGSWTVTNEAMGGNVIGDVIATTTSSDGNLQVFAEGADQTLRYWAFNFGSGQWVYNQNLGGNLPG</sequence>
<evidence type="ECO:0000313" key="8">
    <source>
        <dbReference type="EMBL" id="REG01123.1"/>
    </source>
</evidence>
<dbReference type="GO" id="GO:0006508">
    <property type="term" value="P:proteolysis"/>
    <property type="evidence" value="ECO:0007669"/>
    <property type="project" value="UniProtKB-KW"/>
</dbReference>
<dbReference type="Pfam" id="PF26607">
    <property type="entry name" value="DUF8189"/>
    <property type="match status" value="1"/>
</dbReference>
<keyword evidence="9" id="KW-1185">Reference proteome</keyword>
<comment type="similarity">
    <text evidence="1">Belongs to the peptidase C40 family.</text>
</comment>
<dbReference type="AlphaFoldDB" id="A0A3D9ZX37"/>
<feature type="domain" description="NlpC/P60" evidence="7">
    <location>
        <begin position="64"/>
        <end position="199"/>
    </location>
</feature>
<evidence type="ECO:0000256" key="1">
    <source>
        <dbReference type="ARBA" id="ARBA00007074"/>
    </source>
</evidence>
<feature type="chain" id="PRO_5017597909" description="Cell wall-associated NlpC family hydrolase" evidence="5">
    <location>
        <begin position="35"/>
        <end position="536"/>
    </location>
</feature>
<dbReference type="PROSITE" id="PS50927">
    <property type="entry name" value="BULB_LECTIN"/>
    <property type="match status" value="2"/>
</dbReference>
<dbReference type="SUPFAM" id="SSF89372">
    <property type="entry name" value="Fucose-specific lectin"/>
    <property type="match status" value="2"/>
</dbReference>
<feature type="signal peptide" evidence="5">
    <location>
        <begin position="1"/>
        <end position="34"/>
    </location>
</feature>
<keyword evidence="3" id="KW-0378">Hydrolase</keyword>
<keyword evidence="4" id="KW-0788">Thiol protease</keyword>
<dbReference type="CDD" id="cd22954">
    <property type="entry name" value="PLL_lectin"/>
    <property type="match status" value="1"/>
</dbReference>
<name>A0A3D9ZX37_9ACTN</name>
<dbReference type="InterPro" id="IPR001480">
    <property type="entry name" value="Bulb-type_lectin_dom"/>
</dbReference>
<evidence type="ECO:0000259" key="6">
    <source>
        <dbReference type="PROSITE" id="PS50927"/>
    </source>
</evidence>
<protein>
    <recommendedName>
        <fullName evidence="10">Cell wall-associated NlpC family hydrolase</fullName>
    </recommendedName>
</protein>
<evidence type="ECO:0000259" key="7">
    <source>
        <dbReference type="PROSITE" id="PS51935"/>
    </source>
</evidence>
<gene>
    <name evidence="8" type="ORF">DFJ67_7200</name>
</gene>
<evidence type="ECO:0000256" key="2">
    <source>
        <dbReference type="ARBA" id="ARBA00022670"/>
    </source>
</evidence>
<keyword evidence="5" id="KW-0732">Signal</keyword>
<dbReference type="Proteomes" id="UP000256913">
    <property type="component" value="Unassembled WGS sequence"/>
</dbReference>
<evidence type="ECO:0000256" key="5">
    <source>
        <dbReference type="SAM" id="SignalP"/>
    </source>
</evidence>
<dbReference type="EMBL" id="QUMQ01000001">
    <property type="protein sequence ID" value="REG01123.1"/>
    <property type="molecule type" value="Genomic_DNA"/>
</dbReference>
<dbReference type="RefSeq" id="WP_147315744.1">
    <property type="nucleotide sequence ID" value="NZ_BONB01000008.1"/>
</dbReference>
<comment type="caution">
    <text evidence="8">The sequence shown here is derived from an EMBL/GenBank/DDBJ whole genome shotgun (WGS) entry which is preliminary data.</text>
</comment>
<feature type="domain" description="Bulb-type lectin" evidence="6">
    <location>
        <begin position="382"/>
        <end position="516"/>
    </location>
</feature>
<evidence type="ECO:0000256" key="3">
    <source>
        <dbReference type="ARBA" id="ARBA00022801"/>
    </source>
</evidence>
<evidence type="ECO:0008006" key="10">
    <source>
        <dbReference type="Google" id="ProtNLM"/>
    </source>
</evidence>
<dbReference type="Gene3D" id="3.90.1720.10">
    <property type="entry name" value="endopeptidase domain like (from Nostoc punctiforme)"/>
    <property type="match status" value="1"/>
</dbReference>
<proteinExistence type="inferred from homology"/>
<evidence type="ECO:0000256" key="4">
    <source>
        <dbReference type="ARBA" id="ARBA00022807"/>
    </source>
</evidence>
<dbReference type="PROSITE" id="PS51935">
    <property type="entry name" value="NLPC_P60"/>
    <property type="match status" value="1"/>
</dbReference>